<keyword evidence="2" id="KW-1185">Reference proteome</keyword>
<name>A0ABQ3RDJ3_STRRR</name>
<comment type="caution">
    <text evidence="1">The sequence shown here is derived from an EMBL/GenBank/DDBJ whole genome shotgun (WGS) entry which is preliminary data.</text>
</comment>
<reference evidence="2" key="1">
    <citation type="submission" date="2023-07" db="EMBL/GenBank/DDBJ databases">
        <title>Whole genome shotgun sequence of Streptomyces achromogenes subsp. rubradiris NBRC 14000.</title>
        <authorList>
            <person name="Komaki H."/>
            <person name="Tamura T."/>
        </authorList>
    </citation>
    <scope>NUCLEOTIDE SEQUENCE [LARGE SCALE GENOMIC DNA]</scope>
    <source>
        <strain evidence="2">NBRC 14000</strain>
    </source>
</reference>
<dbReference type="Proteomes" id="UP000646738">
    <property type="component" value="Unassembled WGS sequence"/>
</dbReference>
<organism evidence="1 2">
    <name type="scientific">Streptomyces rubradiris</name>
    <name type="common">Streptomyces achromogenes subsp. rubradiris</name>
    <dbReference type="NCBI Taxonomy" id="285531"/>
    <lineage>
        <taxon>Bacteria</taxon>
        <taxon>Bacillati</taxon>
        <taxon>Actinomycetota</taxon>
        <taxon>Actinomycetes</taxon>
        <taxon>Kitasatosporales</taxon>
        <taxon>Streptomycetaceae</taxon>
        <taxon>Streptomyces</taxon>
    </lineage>
</organism>
<dbReference type="EMBL" id="BNEA01000015">
    <property type="protein sequence ID" value="GHI53867.1"/>
    <property type="molecule type" value="Genomic_DNA"/>
</dbReference>
<evidence type="ECO:0000313" key="2">
    <source>
        <dbReference type="Proteomes" id="UP000646738"/>
    </source>
</evidence>
<gene>
    <name evidence="1" type="ORF">Srubr_37130</name>
</gene>
<sequence length="62" mass="6457">MSWDVDFECGAVYQGQVDDPGAALQPGHRGRRTAESFTEVGKCPGAVFTAETDECAGAPPLG</sequence>
<proteinExistence type="predicted"/>
<accession>A0ABQ3RDJ3</accession>
<evidence type="ECO:0000313" key="1">
    <source>
        <dbReference type="EMBL" id="GHI53867.1"/>
    </source>
</evidence>
<protein>
    <submittedName>
        <fullName evidence="1">Uncharacterized protein</fullName>
    </submittedName>
</protein>